<dbReference type="EMBL" id="LSKU01000001">
    <property type="protein sequence ID" value="KXG42657.1"/>
    <property type="molecule type" value="Genomic_DNA"/>
</dbReference>
<accession>A0A135L1B0</accession>
<dbReference type="RefSeq" id="WP_068722322.1">
    <property type="nucleotide sequence ID" value="NZ_LSKU01000001.1"/>
</dbReference>
<protein>
    <submittedName>
        <fullName evidence="1">Uncharacterized protein</fullName>
    </submittedName>
</protein>
<organism evidence="1 2">
    <name type="scientific">Tepidibacillus decaturensis</name>
    <dbReference type="NCBI Taxonomy" id="1413211"/>
    <lineage>
        <taxon>Bacteria</taxon>
        <taxon>Bacillati</taxon>
        <taxon>Bacillota</taxon>
        <taxon>Bacilli</taxon>
        <taxon>Bacillales</taxon>
        <taxon>Bacillaceae</taxon>
        <taxon>Tepidibacillus</taxon>
    </lineage>
</organism>
<sequence length="102" mass="11864">MYQFIIEQLDKVLKLHQEKKKALLVVSNTKTKRVGLYQLKLTAAEKSKMIHKVNNNYDSKIAVIYNNMNKKLKEAGYKELINPFEANTKGEINGENWVKKSH</sequence>
<keyword evidence="2" id="KW-1185">Reference proteome</keyword>
<dbReference type="AlphaFoldDB" id="A0A135L1B0"/>
<dbReference type="OrthoDB" id="9811095at2"/>
<evidence type="ECO:0000313" key="2">
    <source>
        <dbReference type="Proteomes" id="UP000070352"/>
    </source>
</evidence>
<dbReference type="STRING" id="1413211.U473_00295"/>
<dbReference type="Proteomes" id="UP000070352">
    <property type="component" value="Unassembled WGS sequence"/>
</dbReference>
<comment type="caution">
    <text evidence="1">The sequence shown here is derived from an EMBL/GenBank/DDBJ whole genome shotgun (WGS) entry which is preliminary data.</text>
</comment>
<evidence type="ECO:0000313" key="1">
    <source>
        <dbReference type="EMBL" id="KXG42657.1"/>
    </source>
</evidence>
<proteinExistence type="predicted"/>
<gene>
    <name evidence="1" type="ORF">U473_00295</name>
</gene>
<reference evidence="1 2" key="1">
    <citation type="submission" date="2016-02" db="EMBL/GenBank/DDBJ databases">
        <title>Draft Genome for Tepidibacillus decaturensis nov. sp. Strain Z9, an Anaerobic, Moderately Thermophilic and Heterotrophic Bacterium from Deep Subsurface of the Illinois Basin, USA.</title>
        <authorList>
            <person name="Dong Y."/>
            <person name="Chang J.Y."/>
            <person name="Sanford R."/>
            <person name="Fouke B.W."/>
        </authorList>
    </citation>
    <scope>NUCLEOTIDE SEQUENCE [LARGE SCALE GENOMIC DNA]</scope>
    <source>
        <strain evidence="1 2">Z9</strain>
    </source>
</reference>
<name>A0A135L1B0_9BACI</name>